<dbReference type="PANTHER" id="PTHR34075">
    <property type="entry name" value="BLR3430 PROTEIN"/>
    <property type="match status" value="1"/>
</dbReference>
<name>A0A285L1M3_9NOCA</name>
<evidence type="ECO:0000313" key="3">
    <source>
        <dbReference type="EMBL" id="SNY78785.1"/>
    </source>
</evidence>
<dbReference type="SUPFAM" id="SSF50249">
    <property type="entry name" value="Nucleic acid-binding proteins"/>
    <property type="match status" value="1"/>
</dbReference>
<dbReference type="Gene3D" id="6.10.30.10">
    <property type="match status" value="1"/>
</dbReference>
<feature type="domain" description="ChsH2 C-terminal OB-fold" evidence="2">
    <location>
        <begin position="48"/>
        <end position="111"/>
    </location>
</feature>
<accession>A0A285L1M3</accession>
<protein>
    <submittedName>
        <fullName evidence="3">Uncharacterized OB-fold protein, contains Zn-ribbon domain</fullName>
    </submittedName>
</protein>
<dbReference type="Pfam" id="PF01796">
    <property type="entry name" value="OB_ChsH2_C"/>
    <property type="match status" value="1"/>
</dbReference>
<dbReference type="PANTHER" id="PTHR34075:SF5">
    <property type="entry name" value="BLR3430 PROTEIN"/>
    <property type="match status" value="1"/>
</dbReference>
<evidence type="ECO:0000256" key="1">
    <source>
        <dbReference type="SAM" id="MobiDB-lite"/>
    </source>
</evidence>
<proteinExistence type="predicted"/>
<dbReference type="AlphaFoldDB" id="A0A285L1M3"/>
<keyword evidence="4" id="KW-1185">Reference proteome</keyword>
<dbReference type="RefSeq" id="WP_245909935.1">
    <property type="nucleotide sequence ID" value="NZ_OBEG01000001.1"/>
</dbReference>
<dbReference type="InterPro" id="IPR002878">
    <property type="entry name" value="ChsH2_C"/>
</dbReference>
<dbReference type="Proteomes" id="UP000219565">
    <property type="component" value="Unassembled WGS sequence"/>
</dbReference>
<dbReference type="InterPro" id="IPR052513">
    <property type="entry name" value="Thioester_dehydratase-like"/>
</dbReference>
<sequence length="257" mass="28050">MYQHTHESKATSVARTGTLMIRRCGRCDKLFAPLTAACATCQSSALEWVPSAGYGSIVSWRLVHRSVGGPHAEVEPLTTAVVELDEGPWVFTTIEGDGPLPMDESVRVRFQPRPRVDRFPVFVVCPDTRDSASDELPEPSRSAPDVISTPSRDTDHRYDGSWMRAALDQCDRLAGAGCLDSAAKSLIGFAIRWAPFGGATAGELLVTFGVTRRRFLLMVDEALCPRGSDSIAVRELKGRLRESLTEAWEVDSLLSVG</sequence>
<feature type="region of interest" description="Disordered" evidence="1">
    <location>
        <begin position="129"/>
        <end position="155"/>
    </location>
</feature>
<dbReference type="STRING" id="1379680.GCA_001612615_02170"/>
<dbReference type="EMBL" id="OBEG01000001">
    <property type="protein sequence ID" value="SNY78785.1"/>
    <property type="molecule type" value="Genomic_DNA"/>
</dbReference>
<gene>
    <name evidence="3" type="ORF">SAMN04244553_1391</name>
</gene>
<reference evidence="3 4" key="1">
    <citation type="submission" date="2017-09" db="EMBL/GenBank/DDBJ databases">
        <authorList>
            <person name="Ehlers B."/>
            <person name="Leendertz F.H."/>
        </authorList>
    </citation>
    <scope>NUCLEOTIDE SEQUENCE [LARGE SCALE GENOMIC DNA]</scope>
    <source>
        <strain evidence="3 4">DSM 45537</strain>
    </source>
</reference>
<dbReference type="InterPro" id="IPR012340">
    <property type="entry name" value="NA-bd_OB-fold"/>
</dbReference>
<organism evidence="3 4">
    <name type="scientific">Nocardia amikacinitolerans</name>
    <dbReference type="NCBI Taxonomy" id="756689"/>
    <lineage>
        <taxon>Bacteria</taxon>
        <taxon>Bacillati</taxon>
        <taxon>Actinomycetota</taxon>
        <taxon>Actinomycetes</taxon>
        <taxon>Mycobacteriales</taxon>
        <taxon>Nocardiaceae</taxon>
        <taxon>Nocardia</taxon>
    </lineage>
</organism>
<evidence type="ECO:0000313" key="4">
    <source>
        <dbReference type="Proteomes" id="UP000219565"/>
    </source>
</evidence>
<evidence type="ECO:0000259" key="2">
    <source>
        <dbReference type="Pfam" id="PF01796"/>
    </source>
</evidence>